<dbReference type="PANTHER" id="PTHR42244">
    <property type="entry name" value="ANTITOXIN VAPB3-RELATED"/>
    <property type="match status" value="1"/>
</dbReference>
<sequence length="70" mass="8413">MSQLIKLPKDLKEKMVKYNINWNSIIREFVYEKIEELERQEHARRAVEILKSLNFSYEGAKEVVKNRNSS</sequence>
<evidence type="ECO:0000313" key="1">
    <source>
        <dbReference type="EMBL" id="PVU74686.1"/>
    </source>
</evidence>
<dbReference type="PANTHER" id="PTHR42244:SF2">
    <property type="entry name" value="ANTITOXIN VAPB3-RELATED"/>
    <property type="match status" value="1"/>
</dbReference>
<dbReference type="Proteomes" id="UP000245638">
    <property type="component" value="Unassembled WGS sequence"/>
</dbReference>
<dbReference type="OMA" id="INWNSII"/>
<organism evidence="1 2">
    <name type="scientific">Acidianus hospitalis</name>
    <dbReference type="NCBI Taxonomy" id="563177"/>
    <lineage>
        <taxon>Archaea</taxon>
        <taxon>Thermoproteota</taxon>
        <taxon>Thermoprotei</taxon>
        <taxon>Sulfolobales</taxon>
        <taxon>Sulfolobaceae</taxon>
        <taxon>Acidianus</taxon>
    </lineage>
</organism>
<gene>
    <name evidence="1" type="ORF">DDW13_06450</name>
</gene>
<evidence type="ECO:0000313" key="2">
    <source>
        <dbReference type="Proteomes" id="UP000245638"/>
    </source>
</evidence>
<proteinExistence type="predicted"/>
<dbReference type="AlphaFoldDB" id="A0A2T9X3K6"/>
<protein>
    <submittedName>
        <fullName evidence="1">VapB-type antitoxin</fullName>
    </submittedName>
</protein>
<name>A0A2T9X3K6_9CREN</name>
<dbReference type="EMBL" id="QEFD01000191">
    <property type="protein sequence ID" value="PVU74686.1"/>
    <property type="molecule type" value="Genomic_DNA"/>
</dbReference>
<reference evidence="1 2" key="1">
    <citation type="journal article" date="2015" name="Appl. Environ. Microbiol.">
        <title>Nanoarchaeota, Their Sulfolobales Host, and Nanoarchaeota Virus Distribution across Yellowstone National Park Hot Springs.</title>
        <authorList>
            <person name="Munson-McGee J.H."/>
            <person name="Field E.K."/>
            <person name="Bateson M."/>
            <person name="Rooney C."/>
            <person name="Stepanauskas R."/>
            <person name="Young M.J."/>
        </authorList>
    </citation>
    <scope>NUCLEOTIDE SEQUENCE [LARGE SCALE GENOMIC DNA]</scope>
    <source>
        <strain evidence="1">SCGC AC-742_N10</strain>
    </source>
</reference>
<accession>A0A2T9X3K6</accession>
<comment type="caution">
    <text evidence="1">The sequence shown here is derived from an EMBL/GenBank/DDBJ whole genome shotgun (WGS) entry which is preliminary data.</text>
</comment>
<dbReference type="InterPro" id="IPR039709">
    <property type="entry name" value="VapB3-like"/>
</dbReference>